<feature type="transmembrane region" description="Helical" evidence="1">
    <location>
        <begin position="44"/>
        <end position="66"/>
    </location>
</feature>
<feature type="chain" id="PRO_5040473432" evidence="2">
    <location>
        <begin position="25"/>
        <end position="124"/>
    </location>
</feature>
<keyword evidence="1" id="KW-1133">Transmembrane helix</keyword>
<name>A0A9P9AWK9_9HYPO</name>
<protein>
    <submittedName>
        <fullName evidence="3">Uncharacterized protein</fullName>
    </submittedName>
</protein>
<keyword evidence="4" id="KW-1185">Reference proteome</keyword>
<organism evidence="3 4">
    <name type="scientific">Thelonectria olida</name>
    <dbReference type="NCBI Taxonomy" id="1576542"/>
    <lineage>
        <taxon>Eukaryota</taxon>
        <taxon>Fungi</taxon>
        <taxon>Dikarya</taxon>
        <taxon>Ascomycota</taxon>
        <taxon>Pezizomycotina</taxon>
        <taxon>Sordariomycetes</taxon>
        <taxon>Hypocreomycetidae</taxon>
        <taxon>Hypocreales</taxon>
        <taxon>Nectriaceae</taxon>
        <taxon>Thelonectria</taxon>
    </lineage>
</organism>
<dbReference type="AlphaFoldDB" id="A0A9P9AWK9"/>
<evidence type="ECO:0000313" key="4">
    <source>
        <dbReference type="Proteomes" id="UP000777438"/>
    </source>
</evidence>
<dbReference type="Proteomes" id="UP000777438">
    <property type="component" value="Unassembled WGS sequence"/>
</dbReference>
<evidence type="ECO:0000256" key="2">
    <source>
        <dbReference type="SAM" id="SignalP"/>
    </source>
</evidence>
<reference evidence="3 4" key="1">
    <citation type="journal article" date="2021" name="Nat. Commun.">
        <title>Genetic determinants of endophytism in the Arabidopsis root mycobiome.</title>
        <authorList>
            <person name="Mesny F."/>
            <person name="Miyauchi S."/>
            <person name="Thiergart T."/>
            <person name="Pickel B."/>
            <person name="Atanasova L."/>
            <person name="Karlsson M."/>
            <person name="Huettel B."/>
            <person name="Barry K.W."/>
            <person name="Haridas S."/>
            <person name="Chen C."/>
            <person name="Bauer D."/>
            <person name="Andreopoulos W."/>
            <person name="Pangilinan J."/>
            <person name="LaButti K."/>
            <person name="Riley R."/>
            <person name="Lipzen A."/>
            <person name="Clum A."/>
            <person name="Drula E."/>
            <person name="Henrissat B."/>
            <person name="Kohler A."/>
            <person name="Grigoriev I.V."/>
            <person name="Martin F.M."/>
            <person name="Hacquard S."/>
        </authorList>
    </citation>
    <scope>NUCLEOTIDE SEQUENCE [LARGE SCALE GENOMIC DNA]</scope>
    <source>
        <strain evidence="3 4">MPI-CAGE-CH-0241</strain>
    </source>
</reference>
<feature type="signal peptide" evidence="2">
    <location>
        <begin position="1"/>
        <end position="24"/>
    </location>
</feature>
<comment type="caution">
    <text evidence="3">The sequence shown here is derived from an EMBL/GenBank/DDBJ whole genome shotgun (WGS) entry which is preliminary data.</text>
</comment>
<keyword evidence="1" id="KW-0472">Membrane</keyword>
<accession>A0A9P9AWK9</accession>
<evidence type="ECO:0000313" key="3">
    <source>
        <dbReference type="EMBL" id="KAH6900557.1"/>
    </source>
</evidence>
<sequence>MSIRPSLLLLLLLLLATPFGRTNGRWRQRSSSVTRTESSRNNAVLFELLVCHGLYLSVIPVHWSLFTLTVKGFVFPQLLVRDEYASTQDGPLQVSKCSVDPGRNMTSCSVRSVPRQCQSKTITC</sequence>
<keyword evidence="1" id="KW-0812">Transmembrane</keyword>
<dbReference type="EMBL" id="JAGPYM010000001">
    <property type="protein sequence ID" value="KAH6900557.1"/>
    <property type="molecule type" value="Genomic_DNA"/>
</dbReference>
<evidence type="ECO:0000256" key="1">
    <source>
        <dbReference type="SAM" id="Phobius"/>
    </source>
</evidence>
<keyword evidence="2" id="KW-0732">Signal</keyword>
<gene>
    <name evidence="3" type="ORF">B0T10DRAFT_471038</name>
</gene>
<proteinExistence type="predicted"/>